<proteinExistence type="predicted"/>
<evidence type="ECO:0000256" key="1">
    <source>
        <dbReference type="SAM" id="Phobius"/>
    </source>
</evidence>
<keyword evidence="3" id="KW-1185">Reference proteome</keyword>
<dbReference type="EMBL" id="QEEZ01000004">
    <property type="protein sequence ID" value="PWC02271.1"/>
    <property type="molecule type" value="Genomic_DNA"/>
</dbReference>
<dbReference type="Proteomes" id="UP000244989">
    <property type="component" value="Unassembled WGS sequence"/>
</dbReference>
<keyword evidence="1" id="KW-0812">Transmembrane</keyword>
<reference evidence="3" key="1">
    <citation type="submission" date="2018-04" db="EMBL/GenBank/DDBJ databases">
        <authorList>
            <person name="Liu S."/>
            <person name="Wang Z."/>
            <person name="Li J."/>
        </authorList>
    </citation>
    <scope>NUCLEOTIDE SEQUENCE [LARGE SCALE GENOMIC DNA]</scope>
    <source>
        <strain evidence="3">2189</strain>
    </source>
</reference>
<comment type="caution">
    <text evidence="2">The sequence shown here is derived from an EMBL/GenBank/DDBJ whole genome shotgun (WGS) entry which is preliminary data.</text>
</comment>
<accession>A0A2U1T8D7</accession>
<evidence type="ECO:0000313" key="2">
    <source>
        <dbReference type="EMBL" id="PWC02271.1"/>
    </source>
</evidence>
<keyword evidence="1" id="KW-1133">Transmembrane helix</keyword>
<sequence>MDARHARVKAMFDAKDAAAQLSEDSVAFVGTEEDAQLARELQDVLGEGEGVVITGGGINEPRNAAQDVLNVAEGFETIIIRTPERGTAVSDVHTRVAIESAHGQLSAPGDFAGSVAGFLGDMHGFTVPWLALTVAVVVVAAAFIVWTWISIKDSDLTGIKKVSER</sequence>
<feature type="transmembrane region" description="Helical" evidence="1">
    <location>
        <begin position="129"/>
        <end position="151"/>
    </location>
</feature>
<dbReference type="InterPro" id="IPR046498">
    <property type="entry name" value="Rv1476-like"/>
</dbReference>
<keyword evidence="1" id="KW-0472">Membrane</keyword>
<organism evidence="2 3">
    <name type="scientific">Corynebacterium yudongzhengii</name>
    <dbReference type="NCBI Taxonomy" id="2080740"/>
    <lineage>
        <taxon>Bacteria</taxon>
        <taxon>Bacillati</taxon>
        <taxon>Actinomycetota</taxon>
        <taxon>Actinomycetes</taxon>
        <taxon>Mycobacteriales</taxon>
        <taxon>Corynebacteriaceae</taxon>
        <taxon>Corynebacterium</taxon>
    </lineage>
</organism>
<dbReference type="AlphaFoldDB" id="A0A2U1T8D7"/>
<dbReference type="Pfam" id="PF20381">
    <property type="entry name" value="Rv1476"/>
    <property type="match status" value="1"/>
</dbReference>
<gene>
    <name evidence="2" type="ORF">DF222_02740</name>
</gene>
<protein>
    <submittedName>
        <fullName evidence="2">Uncharacterized protein</fullName>
    </submittedName>
</protein>
<evidence type="ECO:0000313" key="3">
    <source>
        <dbReference type="Proteomes" id="UP000244989"/>
    </source>
</evidence>
<name>A0A2U1T8D7_9CORY</name>